<name>A0ABY6C8G7_9HYPH</name>
<keyword evidence="1" id="KW-1133">Transmembrane helix</keyword>
<dbReference type="RefSeq" id="WP_262166425.1">
    <property type="nucleotide sequence ID" value="NZ_CP104965.1"/>
</dbReference>
<sequence length="65" mass="6402">MTKTLLHFLRDETGATAIEYGLLAGLIAVALLVSFALLGDSLTALFGVGAGSAAAIIGAAADSIP</sequence>
<evidence type="ECO:0000313" key="3">
    <source>
        <dbReference type="Proteomes" id="UP001061862"/>
    </source>
</evidence>
<proteinExistence type="predicted"/>
<reference evidence="2 3" key="1">
    <citation type="submission" date="2022-09" db="EMBL/GenBank/DDBJ databases">
        <title>Interaction between co-microsymbionts with complementary sets of symbiotic genes in legume-rhizobium systems.</title>
        <authorList>
            <person name="Safronova V."/>
            <person name="Sazanova A."/>
            <person name="Afonin A."/>
            <person name="Chirak E."/>
        </authorList>
    </citation>
    <scope>NUCLEOTIDE SEQUENCE [LARGE SCALE GENOMIC DNA]</scope>
    <source>
        <strain evidence="2 3">A18/4-1</strain>
    </source>
</reference>
<gene>
    <name evidence="2" type="ORF">N8A98_14875</name>
</gene>
<dbReference type="Proteomes" id="UP001061862">
    <property type="component" value="Chromosome"/>
</dbReference>
<keyword evidence="1" id="KW-0812">Transmembrane</keyword>
<organism evidence="2 3">
    <name type="scientific">Devosia neptuniae</name>
    <dbReference type="NCBI Taxonomy" id="191302"/>
    <lineage>
        <taxon>Bacteria</taxon>
        <taxon>Pseudomonadati</taxon>
        <taxon>Pseudomonadota</taxon>
        <taxon>Alphaproteobacteria</taxon>
        <taxon>Hyphomicrobiales</taxon>
        <taxon>Devosiaceae</taxon>
        <taxon>Devosia</taxon>
    </lineage>
</organism>
<keyword evidence="3" id="KW-1185">Reference proteome</keyword>
<keyword evidence="1" id="KW-0472">Membrane</keyword>
<evidence type="ECO:0000256" key="1">
    <source>
        <dbReference type="SAM" id="Phobius"/>
    </source>
</evidence>
<dbReference type="Pfam" id="PF04964">
    <property type="entry name" value="Flp_Fap"/>
    <property type="match status" value="1"/>
</dbReference>
<dbReference type="EMBL" id="CP104965">
    <property type="protein sequence ID" value="UXN68538.1"/>
    <property type="molecule type" value="Genomic_DNA"/>
</dbReference>
<feature type="transmembrane region" description="Helical" evidence="1">
    <location>
        <begin position="20"/>
        <end position="38"/>
    </location>
</feature>
<evidence type="ECO:0000313" key="2">
    <source>
        <dbReference type="EMBL" id="UXN68538.1"/>
    </source>
</evidence>
<accession>A0ABY6C8G7</accession>
<dbReference type="InterPro" id="IPR007047">
    <property type="entry name" value="Flp_Fap"/>
</dbReference>
<feature type="transmembrane region" description="Helical" evidence="1">
    <location>
        <begin position="44"/>
        <end position="64"/>
    </location>
</feature>
<protein>
    <submittedName>
        <fullName evidence="2">Flp family type IVb pilin</fullName>
    </submittedName>
</protein>